<dbReference type="Gene3D" id="1.10.3630.10">
    <property type="entry name" value="yeast vps74-n-term truncation variant domain like"/>
    <property type="match status" value="1"/>
</dbReference>
<reference evidence="6 7" key="1">
    <citation type="submission" date="2024-09" db="EMBL/GenBank/DDBJ databases">
        <authorList>
            <person name="Sun Q."/>
            <person name="Mori K."/>
        </authorList>
    </citation>
    <scope>NUCLEOTIDE SEQUENCE [LARGE SCALE GENOMIC DNA]</scope>
    <source>
        <strain evidence="6 7">JCM 1342</strain>
    </source>
</reference>
<dbReference type="InterPro" id="IPR008628">
    <property type="entry name" value="GPP34-like"/>
</dbReference>
<feature type="region of interest" description="Disordered" evidence="5">
    <location>
        <begin position="1"/>
        <end position="23"/>
    </location>
</feature>
<proteinExistence type="predicted"/>
<name>A0ABV5T2G2_9MICO</name>
<keyword evidence="7" id="KW-1185">Reference proteome</keyword>
<keyword evidence="2" id="KW-0333">Golgi apparatus</keyword>
<evidence type="ECO:0000256" key="1">
    <source>
        <dbReference type="ARBA" id="ARBA00004255"/>
    </source>
</evidence>
<evidence type="ECO:0000256" key="5">
    <source>
        <dbReference type="SAM" id="MobiDB-lite"/>
    </source>
</evidence>
<comment type="subcellular location">
    <subcellularLocation>
        <location evidence="1">Golgi apparatus membrane</location>
        <topology evidence="1">Peripheral membrane protein</topology>
        <orientation evidence="1">Cytoplasmic side</orientation>
    </subcellularLocation>
</comment>
<dbReference type="InterPro" id="IPR038261">
    <property type="entry name" value="GPP34-like_sf"/>
</dbReference>
<gene>
    <name evidence="6" type="ORF">ACFFPJ_10090</name>
</gene>
<protein>
    <submittedName>
        <fullName evidence="6">GPP34 family phosphoprotein</fullName>
    </submittedName>
</protein>
<keyword evidence="3" id="KW-0446">Lipid-binding</keyword>
<evidence type="ECO:0000313" key="7">
    <source>
        <dbReference type="Proteomes" id="UP001589611"/>
    </source>
</evidence>
<evidence type="ECO:0000256" key="3">
    <source>
        <dbReference type="ARBA" id="ARBA00023121"/>
    </source>
</evidence>
<comment type="caution">
    <text evidence="6">The sequence shown here is derived from an EMBL/GenBank/DDBJ whole genome shotgun (WGS) entry which is preliminary data.</text>
</comment>
<dbReference type="RefSeq" id="WP_344712859.1">
    <property type="nucleotide sequence ID" value="NZ_BAAAWH010000001.1"/>
</dbReference>
<accession>A0ABV5T2G2</accession>
<dbReference type="Pfam" id="PF05719">
    <property type="entry name" value="GPP34"/>
    <property type="match status" value="1"/>
</dbReference>
<organism evidence="6 7">
    <name type="scientific">Microbacterium terregens</name>
    <dbReference type="NCBI Taxonomy" id="69363"/>
    <lineage>
        <taxon>Bacteria</taxon>
        <taxon>Bacillati</taxon>
        <taxon>Actinomycetota</taxon>
        <taxon>Actinomycetes</taxon>
        <taxon>Micrococcales</taxon>
        <taxon>Microbacteriaceae</taxon>
        <taxon>Microbacterium</taxon>
    </lineage>
</organism>
<evidence type="ECO:0000256" key="4">
    <source>
        <dbReference type="ARBA" id="ARBA00023136"/>
    </source>
</evidence>
<sequence length="247" mass="26182">MTQQPEARLVGGQATTPGEARNVDNPTLAEDLLLLLFQPDSGTIVGENTLFYVLAGAVLADVALEERVTTTTTWSGTMNVQAVEGREPADEILRSAWNYVSGKPRGVQDVLAAIGPTLREPLLERLIARGDIREVSRKVLGLFHTTALVDGGNGRRAGLLSGIRAALVDRTEPTPRVAALAALVWASGALPQFHRDIPWNSAVITRVQELERGVWGAGAATEAVSRTVNAIIVGIVTVAATLGARNP</sequence>
<dbReference type="Proteomes" id="UP001589611">
    <property type="component" value="Unassembled WGS sequence"/>
</dbReference>
<dbReference type="EMBL" id="JBHMBE010000003">
    <property type="protein sequence ID" value="MFB9646146.1"/>
    <property type="molecule type" value="Genomic_DNA"/>
</dbReference>
<keyword evidence="4" id="KW-0472">Membrane</keyword>
<evidence type="ECO:0000256" key="2">
    <source>
        <dbReference type="ARBA" id="ARBA00023034"/>
    </source>
</evidence>
<evidence type="ECO:0000313" key="6">
    <source>
        <dbReference type="EMBL" id="MFB9646146.1"/>
    </source>
</evidence>